<dbReference type="STRING" id="436907.A7TMR7"/>
<protein>
    <recommendedName>
        <fullName evidence="2">beta-ketoacyl-[acyl-carrier-protein] synthase I</fullName>
        <ecNumber evidence="2">2.3.1.41</ecNumber>
    </recommendedName>
</protein>
<gene>
    <name evidence="7" type="ORF">Kpol_1066p49</name>
</gene>
<dbReference type="Pfam" id="PF00109">
    <property type="entry name" value="ketoacyl-synt"/>
    <property type="match status" value="1"/>
</dbReference>
<organism evidence="8">
    <name type="scientific">Vanderwaltozyma polyspora (strain ATCC 22028 / DSM 70294 / BCRC 21397 / CBS 2163 / NBRC 10782 / NRRL Y-8283 / UCD 57-17)</name>
    <name type="common">Kluyveromyces polysporus</name>
    <dbReference type="NCBI Taxonomy" id="436907"/>
    <lineage>
        <taxon>Eukaryota</taxon>
        <taxon>Fungi</taxon>
        <taxon>Dikarya</taxon>
        <taxon>Ascomycota</taxon>
        <taxon>Saccharomycotina</taxon>
        <taxon>Saccharomycetes</taxon>
        <taxon>Saccharomycetales</taxon>
        <taxon>Saccharomycetaceae</taxon>
        <taxon>Vanderwaltozyma</taxon>
    </lineage>
</organism>
<evidence type="ECO:0000313" key="8">
    <source>
        <dbReference type="Proteomes" id="UP000000267"/>
    </source>
</evidence>
<dbReference type="EC" id="2.3.1.41" evidence="2"/>
<dbReference type="GO" id="GO:0005739">
    <property type="term" value="C:mitochondrion"/>
    <property type="evidence" value="ECO:0007669"/>
    <property type="project" value="TreeGrafter"/>
</dbReference>
<evidence type="ECO:0000259" key="6">
    <source>
        <dbReference type="PROSITE" id="PS52004"/>
    </source>
</evidence>
<dbReference type="InParanoid" id="A7TMR7"/>
<reference evidence="7 8" key="1">
    <citation type="journal article" date="2007" name="Proc. Natl. Acad. Sci. U.S.A.">
        <title>Independent sorting-out of thousands of duplicated gene pairs in two yeast species descended from a whole-genome duplication.</title>
        <authorList>
            <person name="Scannell D.R."/>
            <person name="Frank A.C."/>
            <person name="Conant G.C."/>
            <person name="Byrne K.P."/>
            <person name="Woolfit M."/>
            <person name="Wolfe K.H."/>
        </authorList>
    </citation>
    <scope>NUCLEOTIDE SEQUENCE [LARGE SCALE GENOMIC DNA]</scope>
    <source>
        <strain evidence="8">ATCC 22028 / DSM 70294 / BCRC 21397 / CBS 2163 / NBRC 10782 / NRRL Y-8283 / UCD 57-17</strain>
    </source>
</reference>
<dbReference type="PANTHER" id="PTHR11712:SF336">
    <property type="entry name" value="3-OXOACYL-[ACYL-CARRIER-PROTEIN] SYNTHASE, MITOCHONDRIAL"/>
    <property type="match status" value="1"/>
</dbReference>
<feature type="domain" description="Ketosynthase family 3 (KS3)" evidence="6">
    <location>
        <begin position="2"/>
        <end position="434"/>
    </location>
</feature>
<evidence type="ECO:0000256" key="4">
    <source>
        <dbReference type="ARBA" id="ARBA00049541"/>
    </source>
</evidence>
<dbReference type="InterPro" id="IPR014031">
    <property type="entry name" value="Ketoacyl_synth_C"/>
</dbReference>
<dbReference type="AlphaFoldDB" id="A7TMR7"/>
<dbReference type="Pfam" id="PF02801">
    <property type="entry name" value="Ketoacyl-synt_C"/>
    <property type="match status" value="1"/>
</dbReference>
<dbReference type="GO" id="GO:0004315">
    <property type="term" value="F:3-oxoacyl-[acyl-carrier-protein] synthase activity"/>
    <property type="evidence" value="ECO:0007669"/>
    <property type="project" value="UniProtKB-EC"/>
</dbReference>
<evidence type="ECO:0000256" key="1">
    <source>
        <dbReference type="ARBA" id="ARBA00008467"/>
    </source>
</evidence>
<sequence length="437" mass="47416">MSRRVVVTGLGCISPLGNSVRESWLNLLNSKSGLVNLKSLPEYESDYKPFIKSVPESLSVGKAYFTTTHKDLFSDEDERRLAKFTKYAIGATYEALENANLLKKNTLQIDETLVDLNRFGCIVGSGIASIDEIYTSSIKFHNEHKRVNPLFIPKILTNMAAGNISIKFKLKGPSHSVSTACATGNNAIGDAYNFIKLGMQDICVAGAAEASLHPLSLAGFVRAKSITSNGISRPFDEERSGFVLGEGAGIVVLESLENALKRGANIICEIIGYGISSDANHITSPLPDGTGAQRAIEMAIGNSRRSEIKYVNAHATSTVLGDRAESNAIRNAIFKDTDNDNHIKNEIYVSSNKGSMGHLLGAAGAVESIFTIKSIQKNIIPHTLNLNKLDQEIQESSEGMTFVKESPKEIDNLEMALCNSFGFGGINTTLLYKKYRP</sequence>
<dbReference type="FunCoup" id="A7TMR7">
    <property type="interactions" value="473"/>
</dbReference>
<evidence type="ECO:0000256" key="3">
    <source>
        <dbReference type="ARBA" id="ARBA00022679"/>
    </source>
</evidence>
<dbReference type="CDD" id="cd00834">
    <property type="entry name" value="KAS_I_II"/>
    <property type="match status" value="1"/>
</dbReference>
<dbReference type="eggNOG" id="KOG1394">
    <property type="taxonomic scope" value="Eukaryota"/>
</dbReference>
<dbReference type="OMA" id="QIGHCLG"/>
<dbReference type="InterPro" id="IPR016039">
    <property type="entry name" value="Thiolase-like"/>
</dbReference>
<dbReference type="InterPro" id="IPR018201">
    <property type="entry name" value="Ketoacyl_synth_AS"/>
</dbReference>
<dbReference type="GeneID" id="5544624"/>
<evidence type="ECO:0000256" key="2">
    <source>
        <dbReference type="ARBA" id="ARBA00013191"/>
    </source>
</evidence>
<dbReference type="KEGG" id="vpo:Kpol_1066p49"/>
<dbReference type="PROSITE" id="PS52004">
    <property type="entry name" value="KS3_2"/>
    <property type="match status" value="1"/>
</dbReference>
<evidence type="ECO:0000313" key="7">
    <source>
        <dbReference type="EMBL" id="EDO16481.1"/>
    </source>
</evidence>
<proteinExistence type="inferred from homology"/>
<dbReference type="EMBL" id="DS480424">
    <property type="protein sequence ID" value="EDO16481.1"/>
    <property type="molecule type" value="Genomic_DNA"/>
</dbReference>
<evidence type="ECO:0000256" key="5">
    <source>
        <dbReference type="RuleBase" id="RU003694"/>
    </source>
</evidence>
<dbReference type="SUPFAM" id="SSF53901">
    <property type="entry name" value="Thiolase-like"/>
    <property type="match status" value="2"/>
</dbReference>
<dbReference type="PhylomeDB" id="A7TMR7"/>
<dbReference type="InterPro" id="IPR000794">
    <property type="entry name" value="Beta-ketoacyl_synthase"/>
</dbReference>
<dbReference type="InterPro" id="IPR020841">
    <property type="entry name" value="PKS_Beta-ketoAc_synthase_dom"/>
</dbReference>
<comment type="catalytic activity">
    <reaction evidence="4">
        <text>a fatty acyl-[ACP] + malonyl-[ACP] + H(+) = a 3-oxoacyl-[ACP] + holo-[ACP] + CO2</text>
        <dbReference type="Rhea" id="RHEA:22836"/>
        <dbReference type="Rhea" id="RHEA-COMP:9623"/>
        <dbReference type="Rhea" id="RHEA-COMP:9685"/>
        <dbReference type="Rhea" id="RHEA-COMP:9916"/>
        <dbReference type="Rhea" id="RHEA-COMP:14125"/>
        <dbReference type="ChEBI" id="CHEBI:15378"/>
        <dbReference type="ChEBI" id="CHEBI:16526"/>
        <dbReference type="ChEBI" id="CHEBI:64479"/>
        <dbReference type="ChEBI" id="CHEBI:78449"/>
        <dbReference type="ChEBI" id="CHEBI:78776"/>
        <dbReference type="ChEBI" id="CHEBI:138651"/>
        <dbReference type="EC" id="2.3.1.41"/>
    </reaction>
</comment>
<dbReference type="RefSeq" id="XP_001644339.1">
    <property type="nucleotide sequence ID" value="XM_001644289.1"/>
</dbReference>
<dbReference type="OrthoDB" id="5334845at2759"/>
<dbReference type="Gene3D" id="3.40.47.10">
    <property type="match status" value="1"/>
</dbReference>
<dbReference type="PROSITE" id="PS00606">
    <property type="entry name" value="KS3_1"/>
    <property type="match status" value="1"/>
</dbReference>
<accession>A7TMR7</accession>
<dbReference type="SMART" id="SM00825">
    <property type="entry name" value="PKS_KS"/>
    <property type="match status" value="1"/>
</dbReference>
<keyword evidence="3 5" id="KW-0808">Transferase</keyword>
<keyword evidence="8" id="KW-1185">Reference proteome</keyword>
<dbReference type="HOGENOM" id="CLU_000022_69_2_1"/>
<dbReference type="Proteomes" id="UP000000267">
    <property type="component" value="Unassembled WGS sequence"/>
</dbReference>
<dbReference type="NCBIfam" id="NF005589">
    <property type="entry name" value="PRK07314.1"/>
    <property type="match status" value="1"/>
</dbReference>
<comment type="similarity">
    <text evidence="1 5">Belongs to the thiolase-like superfamily. Beta-ketoacyl-ACP synthases family.</text>
</comment>
<dbReference type="GO" id="GO:0006633">
    <property type="term" value="P:fatty acid biosynthetic process"/>
    <property type="evidence" value="ECO:0007669"/>
    <property type="project" value="InterPro"/>
</dbReference>
<name>A7TMR7_VANPO</name>
<dbReference type="InterPro" id="IPR014030">
    <property type="entry name" value="Ketoacyl_synth_N"/>
</dbReference>
<dbReference type="PANTHER" id="PTHR11712">
    <property type="entry name" value="POLYKETIDE SYNTHASE-RELATED"/>
    <property type="match status" value="1"/>
</dbReference>